<keyword evidence="1" id="KW-0812">Transmembrane</keyword>
<reference evidence="2 3" key="1">
    <citation type="submission" date="2018-10" db="EMBL/GenBank/DDBJ databases">
        <title>Genomic Encyclopedia of Archaeal and Bacterial Type Strains, Phase II (KMG-II): from individual species to whole genera.</title>
        <authorList>
            <person name="Goeker M."/>
        </authorList>
    </citation>
    <scope>NUCLEOTIDE SEQUENCE [LARGE SCALE GENOMIC DNA]</scope>
    <source>
        <strain evidence="2 3">DSM 29317</strain>
    </source>
</reference>
<protein>
    <submittedName>
        <fullName evidence="2">Uncharacterized protein</fullName>
    </submittedName>
</protein>
<keyword evidence="3" id="KW-1185">Reference proteome</keyword>
<proteinExistence type="predicted"/>
<accession>A0A497ZP92</accession>
<comment type="caution">
    <text evidence="2">The sequence shown here is derived from an EMBL/GenBank/DDBJ whole genome shotgun (WGS) entry which is preliminary data.</text>
</comment>
<keyword evidence="1" id="KW-1133">Transmembrane helix</keyword>
<feature type="transmembrane region" description="Helical" evidence="1">
    <location>
        <begin position="6"/>
        <end position="23"/>
    </location>
</feature>
<organism evidence="2 3">
    <name type="scientific">Ruegeria conchae</name>
    <dbReference type="NCBI Taxonomy" id="981384"/>
    <lineage>
        <taxon>Bacteria</taxon>
        <taxon>Pseudomonadati</taxon>
        <taxon>Pseudomonadota</taxon>
        <taxon>Alphaproteobacteria</taxon>
        <taxon>Rhodobacterales</taxon>
        <taxon>Roseobacteraceae</taxon>
        <taxon>Ruegeria</taxon>
    </lineage>
</organism>
<gene>
    <name evidence="2" type="ORF">CLV75_2196</name>
</gene>
<evidence type="ECO:0000313" key="3">
    <source>
        <dbReference type="Proteomes" id="UP000271700"/>
    </source>
</evidence>
<evidence type="ECO:0000256" key="1">
    <source>
        <dbReference type="SAM" id="Phobius"/>
    </source>
</evidence>
<sequence length="51" mass="5574">MMIDVSDLKAIALGVMIILVIMVSKFDSERMGSEVSHRFSGAQPGWHDPIG</sequence>
<keyword evidence="1" id="KW-0472">Membrane</keyword>
<dbReference type="AlphaFoldDB" id="A0A497ZP92"/>
<name>A0A497ZP92_9RHOB</name>
<evidence type="ECO:0000313" key="2">
    <source>
        <dbReference type="EMBL" id="RLK08515.1"/>
    </source>
</evidence>
<dbReference type="Proteomes" id="UP000271700">
    <property type="component" value="Unassembled WGS sequence"/>
</dbReference>
<dbReference type="EMBL" id="RCCT01000002">
    <property type="protein sequence ID" value="RLK08515.1"/>
    <property type="molecule type" value="Genomic_DNA"/>
</dbReference>